<dbReference type="AlphaFoldDB" id="A0A6M1DK31"/>
<reference evidence="1 2" key="1">
    <citation type="submission" date="2020-02" db="EMBL/GenBank/DDBJ databases">
        <title>WGS of Carbapenem-Resistant Enterobacteriaceae.</title>
        <authorList>
            <person name="Tokajian S."/>
            <person name="El Chaar M."/>
            <person name="El Khoury M."/>
        </authorList>
    </citation>
    <scope>NUCLEOTIDE SEQUENCE [LARGE SCALE GENOMIC DNA]</scope>
    <source>
        <strain evidence="1 2">ECM_75</strain>
    </source>
</reference>
<protein>
    <submittedName>
        <fullName evidence="1">YjbH domain-containing protein</fullName>
    </submittedName>
</protein>
<evidence type="ECO:0000313" key="1">
    <source>
        <dbReference type="EMBL" id="NGE91909.1"/>
    </source>
</evidence>
<accession>A0A6M1DK31</accession>
<proteinExistence type="predicted"/>
<dbReference type="RefSeq" id="WP_163445419.1">
    <property type="nucleotide sequence ID" value="NZ_JAAJRI010000206.1"/>
</dbReference>
<gene>
    <name evidence="1" type="ORF">G5603_27970</name>
</gene>
<dbReference type="Pfam" id="PF06082">
    <property type="entry name" value="YjbH"/>
    <property type="match status" value="1"/>
</dbReference>
<dbReference type="InterPro" id="IPR010344">
    <property type="entry name" value="YbjH"/>
</dbReference>
<feature type="non-terminal residue" evidence="1">
    <location>
        <position position="132"/>
    </location>
</feature>
<organism evidence="1 2">
    <name type="scientific">Escherichia coli</name>
    <dbReference type="NCBI Taxonomy" id="562"/>
    <lineage>
        <taxon>Bacteria</taxon>
        <taxon>Pseudomonadati</taxon>
        <taxon>Pseudomonadota</taxon>
        <taxon>Gammaproteobacteria</taxon>
        <taxon>Enterobacterales</taxon>
        <taxon>Enterobacteriaceae</taxon>
        <taxon>Escherichia</taxon>
    </lineage>
</organism>
<sequence>FTLVSERYAMGIEETSVPRETFREVVNHREDLQALHRQVEVNRPSERTQTVLYTQSPAPFSYGAGLGYKQNVGGPDGLLYQVSADFDGEYRFTRTTWWSGMLSVNLLNNYDGFTYDAPTGLPRVRTDLRKYM</sequence>
<comment type="caution">
    <text evidence="1">The sequence shown here is derived from an EMBL/GenBank/DDBJ whole genome shotgun (WGS) entry which is preliminary data.</text>
</comment>
<dbReference type="Proteomes" id="UP000472856">
    <property type="component" value="Unassembled WGS sequence"/>
</dbReference>
<feature type="non-terminal residue" evidence="1">
    <location>
        <position position="1"/>
    </location>
</feature>
<evidence type="ECO:0000313" key="2">
    <source>
        <dbReference type="Proteomes" id="UP000472856"/>
    </source>
</evidence>
<name>A0A6M1DK31_ECOLX</name>
<dbReference type="EMBL" id="JAAJRI010000206">
    <property type="protein sequence ID" value="NGE91909.1"/>
    <property type="molecule type" value="Genomic_DNA"/>
</dbReference>